<dbReference type="InterPro" id="IPR005150">
    <property type="entry name" value="Cellulose_synth"/>
</dbReference>
<evidence type="ECO:0000256" key="1">
    <source>
        <dbReference type="ARBA" id="ARBA00004308"/>
    </source>
</evidence>
<dbReference type="GO" id="GO:0016020">
    <property type="term" value="C:membrane"/>
    <property type="evidence" value="ECO:0007669"/>
    <property type="project" value="InterPro"/>
</dbReference>
<dbReference type="InParanoid" id="A0A2K1XWF6"/>
<evidence type="ECO:0000256" key="5">
    <source>
        <dbReference type="ARBA" id="ARBA00022989"/>
    </source>
</evidence>
<dbReference type="GO" id="GO:0030244">
    <property type="term" value="P:cellulose biosynthetic process"/>
    <property type="evidence" value="ECO:0007669"/>
    <property type="project" value="InterPro"/>
</dbReference>
<keyword evidence="5" id="KW-1133">Transmembrane helix</keyword>
<dbReference type="EMBL" id="CM009303">
    <property type="protein sequence ID" value="PNT05100.1"/>
    <property type="molecule type" value="Genomic_DNA"/>
</dbReference>
<protein>
    <submittedName>
        <fullName evidence="8">Uncharacterized protein</fullName>
    </submittedName>
</protein>
<dbReference type="Proteomes" id="UP000006729">
    <property type="component" value="Chromosome 14"/>
</dbReference>
<evidence type="ECO:0000313" key="8">
    <source>
        <dbReference type="EMBL" id="PNT05100.1"/>
    </source>
</evidence>
<sequence length="110" mass="13109">MSFPIQFFSVFNMQQTSLSLFTWHWRPVSQTVFPENLLEDDKRPTIDVFICTVDPNKESTVAVMSTIYCRPWLWTILPGSFIEACKFARSWLPFCRKYGIKTRCPQFYFF</sequence>
<dbReference type="GO" id="GO:0016760">
    <property type="term" value="F:cellulose synthase (UDP-forming) activity"/>
    <property type="evidence" value="ECO:0007669"/>
    <property type="project" value="InterPro"/>
</dbReference>
<keyword evidence="9" id="KW-1185">Reference proteome</keyword>
<name>A0A2K1XWF6_POPTR</name>
<dbReference type="GO" id="GO:0012505">
    <property type="term" value="C:endomembrane system"/>
    <property type="evidence" value="ECO:0007669"/>
    <property type="project" value="UniProtKB-SubCell"/>
</dbReference>
<dbReference type="PANTHER" id="PTHR13301">
    <property type="entry name" value="X-BOX TRANSCRIPTION FACTOR-RELATED"/>
    <property type="match status" value="1"/>
</dbReference>
<keyword evidence="6" id="KW-0472">Membrane</keyword>
<keyword evidence="7" id="KW-0961">Cell wall biogenesis/degradation</keyword>
<accession>A0A2K1XWF6</accession>
<evidence type="ECO:0000256" key="2">
    <source>
        <dbReference type="ARBA" id="ARBA00022676"/>
    </source>
</evidence>
<gene>
    <name evidence="8" type="ORF">POPTR_014G156200</name>
</gene>
<evidence type="ECO:0000256" key="3">
    <source>
        <dbReference type="ARBA" id="ARBA00022679"/>
    </source>
</evidence>
<dbReference type="Pfam" id="PF03552">
    <property type="entry name" value="Cellulose_synt"/>
    <property type="match status" value="1"/>
</dbReference>
<dbReference type="STRING" id="3694.A0A2K1XWF6"/>
<evidence type="ECO:0000313" key="9">
    <source>
        <dbReference type="Proteomes" id="UP000006729"/>
    </source>
</evidence>
<keyword evidence="2" id="KW-0328">Glycosyltransferase</keyword>
<keyword evidence="3" id="KW-0808">Transferase</keyword>
<dbReference type="AlphaFoldDB" id="A0A2K1XWF6"/>
<evidence type="ECO:0000256" key="6">
    <source>
        <dbReference type="ARBA" id="ARBA00023136"/>
    </source>
</evidence>
<comment type="subcellular location">
    <subcellularLocation>
        <location evidence="1">Endomembrane system</location>
    </subcellularLocation>
</comment>
<evidence type="ECO:0000256" key="7">
    <source>
        <dbReference type="ARBA" id="ARBA00023316"/>
    </source>
</evidence>
<dbReference type="GO" id="GO:0071555">
    <property type="term" value="P:cell wall organization"/>
    <property type="evidence" value="ECO:0007669"/>
    <property type="project" value="UniProtKB-KW"/>
</dbReference>
<evidence type="ECO:0000256" key="4">
    <source>
        <dbReference type="ARBA" id="ARBA00022692"/>
    </source>
</evidence>
<reference evidence="8 9" key="1">
    <citation type="journal article" date="2006" name="Science">
        <title>The genome of black cottonwood, Populus trichocarpa (Torr. &amp; Gray).</title>
        <authorList>
            <person name="Tuskan G.A."/>
            <person name="Difazio S."/>
            <person name="Jansson S."/>
            <person name="Bohlmann J."/>
            <person name="Grigoriev I."/>
            <person name="Hellsten U."/>
            <person name="Putnam N."/>
            <person name="Ralph S."/>
            <person name="Rombauts S."/>
            <person name="Salamov A."/>
            <person name="Schein J."/>
            <person name="Sterck L."/>
            <person name="Aerts A."/>
            <person name="Bhalerao R.R."/>
            <person name="Bhalerao R.P."/>
            <person name="Blaudez D."/>
            <person name="Boerjan W."/>
            <person name="Brun A."/>
            <person name="Brunner A."/>
            <person name="Busov V."/>
            <person name="Campbell M."/>
            <person name="Carlson J."/>
            <person name="Chalot M."/>
            <person name="Chapman J."/>
            <person name="Chen G.L."/>
            <person name="Cooper D."/>
            <person name="Coutinho P.M."/>
            <person name="Couturier J."/>
            <person name="Covert S."/>
            <person name="Cronk Q."/>
            <person name="Cunningham R."/>
            <person name="Davis J."/>
            <person name="Degroeve S."/>
            <person name="Dejardin A."/>
            <person name="Depamphilis C."/>
            <person name="Detter J."/>
            <person name="Dirks B."/>
            <person name="Dubchak I."/>
            <person name="Duplessis S."/>
            <person name="Ehlting J."/>
            <person name="Ellis B."/>
            <person name="Gendler K."/>
            <person name="Goodstein D."/>
            <person name="Gribskov M."/>
            <person name="Grimwood J."/>
            <person name="Groover A."/>
            <person name="Gunter L."/>
            <person name="Hamberger B."/>
            <person name="Heinze B."/>
            <person name="Helariutta Y."/>
            <person name="Henrissat B."/>
            <person name="Holligan D."/>
            <person name="Holt R."/>
            <person name="Huang W."/>
            <person name="Islam-Faridi N."/>
            <person name="Jones S."/>
            <person name="Jones-Rhoades M."/>
            <person name="Jorgensen R."/>
            <person name="Joshi C."/>
            <person name="Kangasjarvi J."/>
            <person name="Karlsson J."/>
            <person name="Kelleher C."/>
            <person name="Kirkpatrick R."/>
            <person name="Kirst M."/>
            <person name="Kohler A."/>
            <person name="Kalluri U."/>
            <person name="Larimer F."/>
            <person name="Leebens-Mack J."/>
            <person name="Leple J.C."/>
            <person name="Locascio P."/>
            <person name="Lou Y."/>
            <person name="Lucas S."/>
            <person name="Martin F."/>
            <person name="Montanini B."/>
            <person name="Napoli C."/>
            <person name="Nelson D.R."/>
            <person name="Nelson C."/>
            <person name="Nieminen K."/>
            <person name="Nilsson O."/>
            <person name="Pereda V."/>
            <person name="Peter G."/>
            <person name="Philippe R."/>
            <person name="Pilate G."/>
            <person name="Poliakov A."/>
            <person name="Razumovskaya J."/>
            <person name="Richardson P."/>
            <person name="Rinaldi C."/>
            <person name="Ritland K."/>
            <person name="Rouze P."/>
            <person name="Ryaboy D."/>
            <person name="Schmutz J."/>
            <person name="Schrader J."/>
            <person name="Segerman B."/>
            <person name="Shin H."/>
            <person name="Siddiqui A."/>
            <person name="Sterky F."/>
            <person name="Terry A."/>
            <person name="Tsai C.J."/>
            <person name="Uberbacher E."/>
            <person name="Unneberg P."/>
            <person name="Vahala J."/>
            <person name="Wall K."/>
            <person name="Wessler S."/>
            <person name="Yang G."/>
            <person name="Yin T."/>
            <person name="Douglas C."/>
            <person name="Marra M."/>
            <person name="Sandberg G."/>
            <person name="Van de Peer Y."/>
            <person name="Rokhsar D."/>
        </authorList>
    </citation>
    <scope>NUCLEOTIDE SEQUENCE [LARGE SCALE GENOMIC DNA]</scope>
    <source>
        <strain evidence="9">cv. Nisqually</strain>
    </source>
</reference>
<keyword evidence="4" id="KW-0812">Transmembrane</keyword>
<organism evidence="8 9">
    <name type="scientific">Populus trichocarpa</name>
    <name type="common">Western balsam poplar</name>
    <name type="synonym">Populus balsamifera subsp. trichocarpa</name>
    <dbReference type="NCBI Taxonomy" id="3694"/>
    <lineage>
        <taxon>Eukaryota</taxon>
        <taxon>Viridiplantae</taxon>
        <taxon>Streptophyta</taxon>
        <taxon>Embryophyta</taxon>
        <taxon>Tracheophyta</taxon>
        <taxon>Spermatophyta</taxon>
        <taxon>Magnoliopsida</taxon>
        <taxon>eudicotyledons</taxon>
        <taxon>Gunneridae</taxon>
        <taxon>Pentapetalae</taxon>
        <taxon>rosids</taxon>
        <taxon>fabids</taxon>
        <taxon>Malpighiales</taxon>
        <taxon>Salicaceae</taxon>
        <taxon>Saliceae</taxon>
        <taxon>Populus</taxon>
    </lineage>
</organism>
<proteinExistence type="predicted"/>